<comment type="subcellular location">
    <subcellularLocation>
        <location evidence="1">Cell membrane</location>
        <topology evidence="1">Multi-pass membrane protein</topology>
    </subcellularLocation>
</comment>
<protein>
    <submittedName>
        <fullName evidence="9">MFS transporter</fullName>
    </submittedName>
</protein>
<dbReference type="GO" id="GO:0022857">
    <property type="term" value="F:transmembrane transporter activity"/>
    <property type="evidence" value="ECO:0007669"/>
    <property type="project" value="InterPro"/>
</dbReference>
<evidence type="ECO:0000256" key="4">
    <source>
        <dbReference type="ARBA" id="ARBA00022692"/>
    </source>
</evidence>
<feature type="transmembrane region" description="Helical" evidence="7">
    <location>
        <begin position="269"/>
        <end position="290"/>
    </location>
</feature>
<reference evidence="9 10" key="1">
    <citation type="submission" date="2016-11" db="EMBL/GenBank/DDBJ databases">
        <title>Paenibacillus species isolates.</title>
        <authorList>
            <person name="Beno S.M."/>
        </authorList>
    </citation>
    <scope>NUCLEOTIDE SEQUENCE [LARGE SCALE GENOMIC DNA]</scope>
    <source>
        <strain evidence="9 10">FSL R5-0378</strain>
    </source>
</reference>
<dbReference type="InterPro" id="IPR050189">
    <property type="entry name" value="MFS_Efflux_Transporters"/>
</dbReference>
<evidence type="ECO:0000259" key="8">
    <source>
        <dbReference type="PROSITE" id="PS50850"/>
    </source>
</evidence>
<name>A0A1R1EFQ8_9BACL</name>
<keyword evidence="3" id="KW-1003">Cell membrane</keyword>
<feature type="transmembrane region" description="Helical" evidence="7">
    <location>
        <begin position="354"/>
        <end position="376"/>
    </location>
</feature>
<proteinExistence type="predicted"/>
<keyword evidence="2" id="KW-0813">Transport</keyword>
<evidence type="ECO:0000313" key="9">
    <source>
        <dbReference type="EMBL" id="OMF50589.1"/>
    </source>
</evidence>
<feature type="transmembrane region" description="Helical" evidence="7">
    <location>
        <begin position="39"/>
        <end position="63"/>
    </location>
</feature>
<evidence type="ECO:0000313" key="10">
    <source>
        <dbReference type="Proteomes" id="UP000187172"/>
    </source>
</evidence>
<feature type="domain" description="Major facilitator superfamily (MFS) profile" evidence="8">
    <location>
        <begin position="4"/>
        <end position="379"/>
    </location>
</feature>
<keyword evidence="4 7" id="KW-0812">Transmembrane</keyword>
<feature type="transmembrane region" description="Helical" evidence="7">
    <location>
        <begin position="99"/>
        <end position="117"/>
    </location>
</feature>
<accession>A0A1R1EFQ8</accession>
<dbReference type="Pfam" id="PF07690">
    <property type="entry name" value="MFS_1"/>
    <property type="match status" value="1"/>
</dbReference>
<dbReference type="InterPro" id="IPR036259">
    <property type="entry name" value="MFS_trans_sf"/>
</dbReference>
<dbReference type="GO" id="GO:0005886">
    <property type="term" value="C:plasma membrane"/>
    <property type="evidence" value="ECO:0007669"/>
    <property type="project" value="UniProtKB-SubCell"/>
</dbReference>
<dbReference type="RefSeq" id="WP_076173877.1">
    <property type="nucleotide sequence ID" value="NZ_MRTP01000010.1"/>
</dbReference>
<feature type="transmembrane region" description="Helical" evidence="7">
    <location>
        <begin position="199"/>
        <end position="222"/>
    </location>
</feature>
<feature type="transmembrane region" description="Helical" evidence="7">
    <location>
        <begin position="70"/>
        <end position="93"/>
    </location>
</feature>
<evidence type="ECO:0000256" key="7">
    <source>
        <dbReference type="SAM" id="Phobius"/>
    </source>
</evidence>
<evidence type="ECO:0000256" key="1">
    <source>
        <dbReference type="ARBA" id="ARBA00004651"/>
    </source>
</evidence>
<keyword evidence="10" id="KW-1185">Reference proteome</keyword>
<dbReference type="AlphaFoldDB" id="A0A1R1EFQ8"/>
<feature type="transmembrane region" description="Helical" evidence="7">
    <location>
        <begin position="129"/>
        <end position="150"/>
    </location>
</feature>
<keyword evidence="6 7" id="KW-0472">Membrane</keyword>
<evidence type="ECO:0000256" key="2">
    <source>
        <dbReference type="ARBA" id="ARBA00022448"/>
    </source>
</evidence>
<feature type="transmembrane region" description="Helical" evidence="7">
    <location>
        <begin position="296"/>
        <end position="316"/>
    </location>
</feature>
<dbReference type="Proteomes" id="UP000187172">
    <property type="component" value="Unassembled WGS sequence"/>
</dbReference>
<dbReference type="InterPro" id="IPR011701">
    <property type="entry name" value="MFS"/>
</dbReference>
<dbReference type="CDD" id="cd17324">
    <property type="entry name" value="MFS_NepI_like"/>
    <property type="match status" value="1"/>
</dbReference>
<evidence type="ECO:0000256" key="3">
    <source>
        <dbReference type="ARBA" id="ARBA00022475"/>
    </source>
</evidence>
<dbReference type="PROSITE" id="PS50850">
    <property type="entry name" value="MFS"/>
    <property type="match status" value="1"/>
</dbReference>
<dbReference type="InterPro" id="IPR020846">
    <property type="entry name" value="MFS_dom"/>
</dbReference>
<dbReference type="SUPFAM" id="SSF103473">
    <property type="entry name" value="MFS general substrate transporter"/>
    <property type="match status" value="1"/>
</dbReference>
<feature type="transmembrane region" description="Helical" evidence="7">
    <location>
        <begin position="328"/>
        <end position="348"/>
    </location>
</feature>
<dbReference type="EMBL" id="MRTP01000010">
    <property type="protein sequence ID" value="OMF50589.1"/>
    <property type="molecule type" value="Genomic_DNA"/>
</dbReference>
<dbReference type="STRING" id="297318.BK138_26690"/>
<dbReference type="PANTHER" id="PTHR43124:SF10">
    <property type="entry name" value="PURINE EFFLUX PUMP PBUE"/>
    <property type="match status" value="1"/>
</dbReference>
<gene>
    <name evidence="9" type="ORF">BK138_26690</name>
</gene>
<evidence type="ECO:0000256" key="5">
    <source>
        <dbReference type="ARBA" id="ARBA00022989"/>
    </source>
</evidence>
<dbReference type="Gene3D" id="1.20.1250.20">
    <property type="entry name" value="MFS general substrate transporter like domains"/>
    <property type="match status" value="1"/>
</dbReference>
<sequence length="382" mass="40179">MRWKIYILAIASFLVGTSEFVIAGILDMLAKDVGVSVAAAGQLITVYSLAYAIGTPILIALTAKIDRKKLMLSALGLFFIGNLITITSTGYGMLMGARIILAISTGVFMVVALTVAAKIAHPGKQGGSIATVLLGFNLALILGVPLGRVIAGSYDWKVIFTGIGVLSLLAMLVLLLAIPKSEGEAPVPIREQLALFKTPRISAALSISFFWIMGYTILYTYITPFLLTITGMSERMVSIGLFAFGLASLLGSQVGGYGADKWGIPRTMVGGLIFHSGILFLLAAFAHYSMLVLPLLMLWSFFAWSTGPVQQVYLIGMAPQASGIILSLNNSIVQLGMAVGAVIGGIIVDSISLTAAGWLGGIGVALGLIPAVYSLTMRRQAA</sequence>
<keyword evidence="5 7" id="KW-1133">Transmembrane helix</keyword>
<organism evidence="9 10">
    <name type="scientific">Paenibacillus rhizosphaerae</name>
    <dbReference type="NCBI Taxonomy" id="297318"/>
    <lineage>
        <taxon>Bacteria</taxon>
        <taxon>Bacillati</taxon>
        <taxon>Bacillota</taxon>
        <taxon>Bacilli</taxon>
        <taxon>Bacillales</taxon>
        <taxon>Paenibacillaceae</taxon>
        <taxon>Paenibacillus</taxon>
    </lineage>
</organism>
<evidence type="ECO:0000256" key="6">
    <source>
        <dbReference type="ARBA" id="ARBA00023136"/>
    </source>
</evidence>
<feature type="transmembrane region" description="Helical" evidence="7">
    <location>
        <begin position="156"/>
        <end position="178"/>
    </location>
</feature>
<comment type="caution">
    <text evidence="9">The sequence shown here is derived from an EMBL/GenBank/DDBJ whole genome shotgun (WGS) entry which is preliminary data.</text>
</comment>
<dbReference type="PANTHER" id="PTHR43124">
    <property type="entry name" value="PURINE EFFLUX PUMP PBUE"/>
    <property type="match status" value="1"/>
</dbReference>
<feature type="transmembrane region" description="Helical" evidence="7">
    <location>
        <begin position="237"/>
        <end position="257"/>
    </location>
</feature>